<dbReference type="GO" id="GO:0004156">
    <property type="term" value="F:dihydropteroate synthase activity"/>
    <property type="evidence" value="ECO:0007669"/>
    <property type="project" value="UniProtKB-EC"/>
</dbReference>
<evidence type="ECO:0000256" key="3">
    <source>
        <dbReference type="ARBA" id="ARBA00004763"/>
    </source>
</evidence>
<keyword evidence="11" id="KW-1185">Reference proteome</keyword>
<dbReference type="PANTHER" id="PTHR20941">
    <property type="entry name" value="FOLATE SYNTHESIS PROTEINS"/>
    <property type="match status" value="1"/>
</dbReference>
<dbReference type="PROSITE" id="PS00793">
    <property type="entry name" value="DHPS_2"/>
    <property type="match status" value="1"/>
</dbReference>
<evidence type="ECO:0000256" key="7">
    <source>
        <dbReference type="ARBA" id="ARBA00022842"/>
    </source>
</evidence>
<dbReference type="Proteomes" id="UP001549691">
    <property type="component" value="Unassembled WGS sequence"/>
</dbReference>
<dbReference type="RefSeq" id="WP_354599351.1">
    <property type="nucleotide sequence ID" value="NZ_JBEWZI010000001.1"/>
</dbReference>
<dbReference type="InterPro" id="IPR011005">
    <property type="entry name" value="Dihydropteroate_synth-like_sf"/>
</dbReference>
<keyword evidence="5 10" id="KW-0808">Transferase</keyword>
<keyword evidence="8" id="KW-0289">Folate biosynthesis</keyword>
<keyword evidence="6" id="KW-0479">Metal-binding</keyword>
<proteinExistence type="predicted"/>
<dbReference type="CDD" id="cd00739">
    <property type="entry name" value="DHPS"/>
    <property type="match status" value="1"/>
</dbReference>
<sequence>MPVWQCGRFRLEFDVPAIMAIINVTPDSFSGDGLAGSVEMALKQGEQALQDGAKILDVGGESSRPGAESVSVDEELARVIPVVEALVGLGVPVSVDTVKPSVMRAAIAAGAAIINDINALRAPGALEAVAASDVGVCLMHMQGEPRSMQQAPVYADIVGEVEAFLLERCAALASAGVGASRVALDPGFGFGKTLEHNLSLFQGMSRVMAHGYPLLVGVSRKTMLGALTGRAVGERLPASIVTAVLAAQRGAAILRVHDVAATRDALAMWAAIDLDRPNVY</sequence>
<dbReference type="EC" id="2.5.1.15" evidence="4"/>
<evidence type="ECO:0000313" key="10">
    <source>
        <dbReference type="EMBL" id="MET7012692.1"/>
    </source>
</evidence>
<evidence type="ECO:0000313" key="11">
    <source>
        <dbReference type="Proteomes" id="UP001549691"/>
    </source>
</evidence>
<dbReference type="SUPFAM" id="SSF51717">
    <property type="entry name" value="Dihydropteroate synthetase-like"/>
    <property type="match status" value="1"/>
</dbReference>
<gene>
    <name evidence="10" type="primary">folP</name>
    <name evidence="10" type="ORF">ABXR19_00725</name>
</gene>
<dbReference type="PANTHER" id="PTHR20941:SF1">
    <property type="entry name" value="FOLIC ACID SYNTHESIS PROTEIN FOL1"/>
    <property type="match status" value="1"/>
</dbReference>
<reference evidence="10 11" key="1">
    <citation type="submission" date="2024-07" db="EMBL/GenBank/DDBJ databases">
        <title>Uliginosibacterium flavum JJ3220;KACC:17644.</title>
        <authorList>
            <person name="Kim M.K."/>
        </authorList>
    </citation>
    <scope>NUCLEOTIDE SEQUENCE [LARGE SCALE GENOMIC DNA]</scope>
    <source>
        <strain evidence="10 11">KACC:17644</strain>
    </source>
</reference>
<comment type="cofactor">
    <cofactor evidence="2">
        <name>Mg(2+)</name>
        <dbReference type="ChEBI" id="CHEBI:18420"/>
    </cofactor>
</comment>
<comment type="catalytic activity">
    <reaction evidence="1">
        <text>(7,8-dihydropterin-6-yl)methyl diphosphate + 4-aminobenzoate = 7,8-dihydropteroate + diphosphate</text>
        <dbReference type="Rhea" id="RHEA:19949"/>
        <dbReference type="ChEBI" id="CHEBI:17836"/>
        <dbReference type="ChEBI" id="CHEBI:17839"/>
        <dbReference type="ChEBI" id="CHEBI:33019"/>
        <dbReference type="ChEBI" id="CHEBI:72950"/>
        <dbReference type="EC" id="2.5.1.15"/>
    </reaction>
</comment>
<protein>
    <recommendedName>
        <fullName evidence="4">dihydropteroate synthase</fullName>
        <ecNumber evidence="4">2.5.1.15</ecNumber>
    </recommendedName>
</protein>
<accession>A0ABV2TFJ2</accession>
<evidence type="ECO:0000256" key="5">
    <source>
        <dbReference type="ARBA" id="ARBA00022679"/>
    </source>
</evidence>
<dbReference type="Pfam" id="PF00809">
    <property type="entry name" value="Pterin_bind"/>
    <property type="match status" value="1"/>
</dbReference>
<organism evidence="10 11">
    <name type="scientific">Uliginosibacterium flavum</name>
    <dbReference type="NCBI Taxonomy" id="1396831"/>
    <lineage>
        <taxon>Bacteria</taxon>
        <taxon>Pseudomonadati</taxon>
        <taxon>Pseudomonadota</taxon>
        <taxon>Betaproteobacteria</taxon>
        <taxon>Rhodocyclales</taxon>
        <taxon>Zoogloeaceae</taxon>
        <taxon>Uliginosibacterium</taxon>
    </lineage>
</organism>
<dbReference type="EMBL" id="JBEWZI010000001">
    <property type="protein sequence ID" value="MET7012692.1"/>
    <property type="molecule type" value="Genomic_DNA"/>
</dbReference>
<dbReference type="Gene3D" id="3.20.20.20">
    <property type="entry name" value="Dihydropteroate synthase-like"/>
    <property type="match status" value="1"/>
</dbReference>
<dbReference type="PROSITE" id="PS50972">
    <property type="entry name" value="PTERIN_BINDING"/>
    <property type="match status" value="1"/>
</dbReference>
<evidence type="ECO:0000259" key="9">
    <source>
        <dbReference type="PROSITE" id="PS50972"/>
    </source>
</evidence>
<evidence type="ECO:0000256" key="2">
    <source>
        <dbReference type="ARBA" id="ARBA00001946"/>
    </source>
</evidence>
<dbReference type="NCBIfam" id="TIGR01496">
    <property type="entry name" value="DHPS"/>
    <property type="match status" value="1"/>
</dbReference>
<name>A0ABV2TFJ2_9RHOO</name>
<feature type="domain" description="Pterin-binding" evidence="9">
    <location>
        <begin position="16"/>
        <end position="267"/>
    </location>
</feature>
<comment type="caution">
    <text evidence="10">The sequence shown here is derived from an EMBL/GenBank/DDBJ whole genome shotgun (WGS) entry which is preliminary data.</text>
</comment>
<evidence type="ECO:0000256" key="8">
    <source>
        <dbReference type="ARBA" id="ARBA00022909"/>
    </source>
</evidence>
<dbReference type="InterPro" id="IPR000489">
    <property type="entry name" value="Pterin-binding_dom"/>
</dbReference>
<keyword evidence="7" id="KW-0460">Magnesium</keyword>
<comment type="pathway">
    <text evidence="3">Cofactor biosynthesis; tetrahydrofolate biosynthesis; 7,8-dihydrofolate from 2-amino-4-hydroxy-6-hydroxymethyl-7,8-dihydropteridine diphosphate and 4-aminobenzoate: step 1/2.</text>
</comment>
<evidence type="ECO:0000256" key="4">
    <source>
        <dbReference type="ARBA" id="ARBA00012458"/>
    </source>
</evidence>
<dbReference type="InterPro" id="IPR045031">
    <property type="entry name" value="DHP_synth-like"/>
</dbReference>
<dbReference type="InterPro" id="IPR006390">
    <property type="entry name" value="DHP_synth_dom"/>
</dbReference>
<evidence type="ECO:0000256" key="6">
    <source>
        <dbReference type="ARBA" id="ARBA00022723"/>
    </source>
</evidence>
<evidence type="ECO:0000256" key="1">
    <source>
        <dbReference type="ARBA" id="ARBA00000012"/>
    </source>
</evidence>